<dbReference type="InterPro" id="IPR003175">
    <property type="entry name" value="CDI_dom"/>
</dbReference>
<dbReference type="Ensembl" id="ENSACAT00000041314.1">
    <property type="protein sequence ID" value="ENSACAP00000028745.1"/>
    <property type="gene ID" value="ENSACAG00000037371.1"/>
</dbReference>
<dbReference type="GO" id="GO:0004861">
    <property type="term" value="F:cyclin-dependent protein serine/threonine kinase inhibitor activity"/>
    <property type="evidence" value="ECO:0007669"/>
    <property type="project" value="InterPro"/>
</dbReference>
<dbReference type="GO" id="GO:0072331">
    <property type="term" value="P:signal transduction by p53 class mediator"/>
    <property type="evidence" value="ECO:0007669"/>
    <property type="project" value="InterPro"/>
</dbReference>
<dbReference type="Pfam" id="PF02234">
    <property type="entry name" value="CDI"/>
    <property type="match status" value="1"/>
</dbReference>
<dbReference type="PANTHER" id="PTHR46778">
    <property type="entry name" value="CYCLIN-DEPENDENT KINASE INHIBITOR 1-RELATED"/>
    <property type="match status" value="1"/>
</dbReference>
<dbReference type="Proteomes" id="UP000001646">
    <property type="component" value="Unplaced"/>
</dbReference>
<dbReference type="KEGG" id="acs:103281026"/>
<dbReference type="GeneID" id="103281026"/>
<sequence>MEIRPRKTNHAKKNLFGPANHDDLQQDFQSMLNEGMERATWRWNFDFLQDTPAEGLFQWEELPNHEAPTFYHTCMVEQTYQPMNQDLGKKLKMHHTGEVLKKQKPVKNVAKKKCLVGKKRRQTSLTDFCATKEIRMDMKTPVKKMALKKGAPCNGSKAQCFEKGLSKLIEHF</sequence>
<evidence type="ECO:0000259" key="4">
    <source>
        <dbReference type="Pfam" id="PF02234"/>
    </source>
</evidence>
<dbReference type="InParanoid" id="A0A803T0K5"/>
<dbReference type="OrthoDB" id="6373236at2759"/>
<protein>
    <recommendedName>
        <fullName evidence="4">Cyclin-dependent kinase inhibitor domain-containing protein</fullName>
    </recommendedName>
</protein>
<evidence type="ECO:0000256" key="2">
    <source>
        <dbReference type="ARBA" id="ARBA00023013"/>
    </source>
</evidence>
<name>A0A803T0K5_ANOCA</name>
<reference evidence="5" key="3">
    <citation type="submission" date="2025-09" db="UniProtKB">
        <authorList>
            <consortium name="Ensembl"/>
        </authorList>
    </citation>
    <scope>IDENTIFICATION</scope>
</reference>
<dbReference type="GO" id="GO:0007346">
    <property type="term" value="P:regulation of mitotic cell cycle"/>
    <property type="evidence" value="ECO:0007669"/>
    <property type="project" value="InterPro"/>
</dbReference>
<dbReference type="PANTHER" id="PTHR46778:SF2">
    <property type="entry name" value="CYCLIN-DEPENDENT KINASE INHIBITOR DOMAIN-CONTAINING PROTEIN"/>
    <property type="match status" value="1"/>
</dbReference>
<comment type="similarity">
    <text evidence="1">Belongs to the CDI family.</text>
</comment>
<reference evidence="5" key="1">
    <citation type="submission" date="2009-12" db="EMBL/GenBank/DDBJ databases">
        <title>The Genome Sequence of Anolis carolinensis (Green Anole Lizard).</title>
        <authorList>
            <consortium name="The Genome Sequencing Platform"/>
            <person name="Di Palma F."/>
            <person name="Alfoldi J."/>
            <person name="Heiman D."/>
            <person name="Young S."/>
            <person name="Grabherr M."/>
            <person name="Johnson J."/>
            <person name="Lander E.S."/>
            <person name="Lindblad-Toh K."/>
        </authorList>
    </citation>
    <scope>NUCLEOTIDE SEQUENCE [LARGE SCALE GENOMIC DNA]</scope>
    <source>
        <strain evidence="5">JBL SC #1</strain>
    </source>
</reference>
<dbReference type="Gene3D" id="4.10.365.10">
    <property type="entry name" value="p27"/>
    <property type="match status" value="1"/>
</dbReference>
<dbReference type="GeneTree" id="ENSGT00960000187403"/>
<accession>A0A803T0K5</accession>
<evidence type="ECO:0000313" key="6">
    <source>
        <dbReference type="Proteomes" id="UP000001646"/>
    </source>
</evidence>
<organism evidence="5 6">
    <name type="scientific">Anolis carolinensis</name>
    <name type="common">Green anole</name>
    <name type="synonym">American chameleon</name>
    <dbReference type="NCBI Taxonomy" id="28377"/>
    <lineage>
        <taxon>Eukaryota</taxon>
        <taxon>Metazoa</taxon>
        <taxon>Chordata</taxon>
        <taxon>Craniata</taxon>
        <taxon>Vertebrata</taxon>
        <taxon>Euteleostomi</taxon>
        <taxon>Lepidosauria</taxon>
        <taxon>Squamata</taxon>
        <taxon>Bifurcata</taxon>
        <taxon>Unidentata</taxon>
        <taxon>Episquamata</taxon>
        <taxon>Toxicofera</taxon>
        <taxon>Iguania</taxon>
        <taxon>Dactyloidae</taxon>
        <taxon>Anolis</taxon>
    </lineage>
</organism>
<gene>
    <name evidence="5" type="primary">LOC103281026</name>
</gene>
<feature type="compositionally biased region" description="Basic residues" evidence="3">
    <location>
        <begin position="1"/>
        <end position="13"/>
    </location>
</feature>
<keyword evidence="2" id="KW-0649">Protein kinase inhibitor</keyword>
<feature type="region of interest" description="Disordered" evidence="3">
    <location>
        <begin position="1"/>
        <end position="22"/>
    </location>
</feature>
<feature type="domain" description="Cyclin-dependent kinase inhibitor" evidence="4">
    <location>
        <begin position="14"/>
        <end position="62"/>
    </location>
</feature>
<keyword evidence="6" id="KW-1185">Reference proteome</keyword>
<proteinExistence type="inferred from homology"/>
<dbReference type="AlphaFoldDB" id="A0A803T0K5"/>
<evidence type="ECO:0000256" key="1">
    <source>
        <dbReference type="ARBA" id="ARBA00006726"/>
    </source>
</evidence>
<dbReference type="InterPro" id="IPR029841">
    <property type="entry name" value="CDKN1A"/>
</dbReference>
<dbReference type="InterPro" id="IPR044898">
    <property type="entry name" value="CDI_dom_sf"/>
</dbReference>
<reference evidence="5" key="2">
    <citation type="submission" date="2025-08" db="UniProtKB">
        <authorList>
            <consortium name="Ensembl"/>
        </authorList>
    </citation>
    <scope>IDENTIFICATION</scope>
</reference>
<dbReference type="GO" id="GO:0005634">
    <property type="term" value="C:nucleus"/>
    <property type="evidence" value="ECO:0007669"/>
    <property type="project" value="InterPro"/>
</dbReference>
<evidence type="ECO:0000256" key="3">
    <source>
        <dbReference type="SAM" id="MobiDB-lite"/>
    </source>
</evidence>
<evidence type="ECO:0000313" key="5">
    <source>
        <dbReference type="Ensembl" id="ENSACAP00000028745.1"/>
    </source>
</evidence>